<name>A0A081BBD5_9HYPH</name>
<reference evidence="2 3" key="1">
    <citation type="submission" date="2014-07" db="EMBL/GenBank/DDBJ databases">
        <title>Tepidicaulis marinum gen. nov., sp. nov., a novel marine bacterium denitrifying nitrate to nitrous oxide strictly under microaerobic conditions.</title>
        <authorList>
            <person name="Takeuchi M."/>
            <person name="Yamagishi T."/>
            <person name="Kamagata Y."/>
            <person name="Oshima K."/>
            <person name="Hattori M."/>
            <person name="Katayama T."/>
            <person name="Hanada S."/>
            <person name="Tamaki H."/>
            <person name="Marumo K."/>
            <person name="Maeda H."/>
            <person name="Nedachi M."/>
            <person name="Iwasaki W."/>
            <person name="Suwa Y."/>
            <person name="Sakata S."/>
        </authorList>
    </citation>
    <scope>NUCLEOTIDE SEQUENCE [LARGE SCALE GENOMIC DNA]</scope>
    <source>
        <strain evidence="2 3">MA2</strain>
    </source>
</reference>
<keyword evidence="1" id="KW-0472">Membrane</keyword>
<proteinExistence type="predicted"/>
<dbReference type="Pfam" id="PF11335">
    <property type="entry name" value="DUF3137"/>
    <property type="match status" value="1"/>
</dbReference>
<feature type="transmembrane region" description="Helical" evidence="1">
    <location>
        <begin position="58"/>
        <end position="78"/>
    </location>
</feature>
<keyword evidence="1" id="KW-0812">Transmembrane</keyword>
<dbReference type="STRING" id="1333998.M2A_1852"/>
<sequence>MSHVPELAELDAFYEAELRPWLMEFEKKRRLYLAIAAGGILLAALPIAGLIWLGWQEYVLFVSFVTFVAAIAPLVFLGKKIEKELLARICGKLDFALDPKAGAMSIQPFSSLSLVPSYDTCSLDNAIRGKIDEVPFELCESHLQERRRNSKGRTYYVTVFQGLVGSAQFPKRFHGTTIVRRDGGFLASLFSSGKGERVKLEDPDFEKRFDVFSDDQVEARYLLTPGFMERVKRLDDLSDGAARLAFEGGRLLFAIGGGDRFTVSLFKNMGEIAHFRRMMADFALIFGIVRELNLAAKTRL</sequence>
<accession>A0A081BBD5</accession>
<dbReference type="InterPro" id="IPR021484">
    <property type="entry name" value="DUF3137"/>
</dbReference>
<gene>
    <name evidence="2" type="ORF">M2A_1852</name>
</gene>
<dbReference type="EMBL" id="BBIO01000008">
    <property type="protein sequence ID" value="GAK45353.1"/>
    <property type="molecule type" value="Genomic_DNA"/>
</dbReference>
<keyword evidence="1" id="KW-1133">Transmembrane helix</keyword>
<comment type="caution">
    <text evidence="2">The sequence shown here is derived from an EMBL/GenBank/DDBJ whole genome shotgun (WGS) entry which is preliminary data.</text>
</comment>
<evidence type="ECO:0000256" key="1">
    <source>
        <dbReference type="SAM" id="Phobius"/>
    </source>
</evidence>
<protein>
    <submittedName>
        <fullName evidence="2">Conserved protein</fullName>
    </submittedName>
</protein>
<dbReference type="AlphaFoldDB" id="A0A081BBD5"/>
<dbReference type="RefSeq" id="WP_052379360.1">
    <property type="nucleotide sequence ID" value="NZ_BBIO01000008.1"/>
</dbReference>
<evidence type="ECO:0000313" key="3">
    <source>
        <dbReference type="Proteomes" id="UP000028702"/>
    </source>
</evidence>
<evidence type="ECO:0000313" key="2">
    <source>
        <dbReference type="EMBL" id="GAK45353.1"/>
    </source>
</evidence>
<keyword evidence="3" id="KW-1185">Reference proteome</keyword>
<feature type="transmembrane region" description="Helical" evidence="1">
    <location>
        <begin position="31"/>
        <end position="52"/>
    </location>
</feature>
<dbReference type="Proteomes" id="UP000028702">
    <property type="component" value="Unassembled WGS sequence"/>
</dbReference>
<dbReference type="eggNOG" id="COG0457">
    <property type="taxonomic scope" value="Bacteria"/>
</dbReference>
<organism evidence="2 3">
    <name type="scientific">Tepidicaulis marinus</name>
    <dbReference type="NCBI Taxonomy" id="1333998"/>
    <lineage>
        <taxon>Bacteria</taxon>
        <taxon>Pseudomonadati</taxon>
        <taxon>Pseudomonadota</taxon>
        <taxon>Alphaproteobacteria</taxon>
        <taxon>Hyphomicrobiales</taxon>
        <taxon>Parvibaculaceae</taxon>
        <taxon>Tepidicaulis</taxon>
    </lineage>
</organism>